<evidence type="ECO:0000313" key="1">
    <source>
        <dbReference type="EMBL" id="MFC3076324.1"/>
    </source>
</evidence>
<dbReference type="EMBL" id="JBHRSP010000053">
    <property type="protein sequence ID" value="MFC3076324.1"/>
    <property type="molecule type" value="Genomic_DNA"/>
</dbReference>
<keyword evidence="2" id="KW-1185">Reference proteome</keyword>
<organism evidence="1 2">
    <name type="scientific">Shinella pollutisoli</name>
    <dbReference type="NCBI Taxonomy" id="2250594"/>
    <lineage>
        <taxon>Bacteria</taxon>
        <taxon>Pseudomonadati</taxon>
        <taxon>Pseudomonadota</taxon>
        <taxon>Alphaproteobacteria</taxon>
        <taxon>Hyphomicrobiales</taxon>
        <taxon>Rhizobiaceae</taxon>
        <taxon>Shinella</taxon>
    </lineage>
</organism>
<comment type="caution">
    <text evidence="1">The sequence shown here is derived from an EMBL/GenBank/DDBJ whole genome shotgun (WGS) entry which is preliminary data.</text>
</comment>
<dbReference type="InterPro" id="IPR025354">
    <property type="entry name" value="DUF4258"/>
</dbReference>
<dbReference type="Pfam" id="PF14076">
    <property type="entry name" value="DUF4258"/>
    <property type="match status" value="1"/>
</dbReference>
<gene>
    <name evidence="1" type="ORF">ACFOHH_24640</name>
</gene>
<dbReference type="Proteomes" id="UP001595377">
    <property type="component" value="Unassembled WGS sequence"/>
</dbReference>
<accession>A0ABV7DPE9</accession>
<proteinExistence type="predicted"/>
<name>A0ABV7DPE9_9HYPH</name>
<evidence type="ECO:0000313" key="2">
    <source>
        <dbReference type="Proteomes" id="UP001595377"/>
    </source>
</evidence>
<reference evidence="2" key="1">
    <citation type="journal article" date="2019" name="Int. J. Syst. Evol. Microbiol.">
        <title>The Global Catalogue of Microorganisms (GCM) 10K type strain sequencing project: providing services to taxonomists for standard genome sequencing and annotation.</title>
        <authorList>
            <consortium name="The Broad Institute Genomics Platform"/>
            <consortium name="The Broad Institute Genome Sequencing Center for Infectious Disease"/>
            <person name="Wu L."/>
            <person name="Ma J."/>
        </authorList>
    </citation>
    <scope>NUCLEOTIDE SEQUENCE [LARGE SCALE GENOMIC DNA]</scope>
    <source>
        <strain evidence="2">KCTC 52677</strain>
    </source>
</reference>
<sequence length="87" mass="9884">MLKLLRYSLHAETVIRERGLDRAWVEATVRAPDWRTDDPGGPDIERLYRSINALEGRVLRVVVVEASDEIRIISAFVDRGARKPACP</sequence>
<dbReference type="RefSeq" id="WP_257316635.1">
    <property type="nucleotide sequence ID" value="NZ_JANFDG010000021.1"/>
</dbReference>
<protein>
    <submittedName>
        <fullName evidence="1">DUF4258 domain-containing protein</fullName>
    </submittedName>
</protein>